<dbReference type="OrthoDB" id="6629909at2759"/>
<evidence type="ECO:0000256" key="1">
    <source>
        <dbReference type="SAM" id="MobiDB-lite"/>
    </source>
</evidence>
<dbReference type="STRING" id="48709.A0A1D2M712"/>
<gene>
    <name evidence="2" type="ORF">Ocin01_17924</name>
</gene>
<feature type="region of interest" description="Disordered" evidence="1">
    <location>
        <begin position="713"/>
        <end position="738"/>
    </location>
</feature>
<dbReference type="Proteomes" id="UP000094527">
    <property type="component" value="Unassembled WGS sequence"/>
</dbReference>
<organism evidence="2 3">
    <name type="scientific">Orchesella cincta</name>
    <name type="common">Springtail</name>
    <name type="synonym">Podura cincta</name>
    <dbReference type="NCBI Taxonomy" id="48709"/>
    <lineage>
        <taxon>Eukaryota</taxon>
        <taxon>Metazoa</taxon>
        <taxon>Ecdysozoa</taxon>
        <taxon>Arthropoda</taxon>
        <taxon>Hexapoda</taxon>
        <taxon>Collembola</taxon>
        <taxon>Entomobryomorpha</taxon>
        <taxon>Entomobryoidea</taxon>
        <taxon>Orchesellidae</taxon>
        <taxon>Orchesellinae</taxon>
        <taxon>Orchesella</taxon>
    </lineage>
</organism>
<dbReference type="EMBL" id="LJIJ01003232">
    <property type="protein sequence ID" value="ODM88758.1"/>
    <property type="molecule type" value="Genomic_DNA"/>
</dbReference>
<dbReference type="OMA" id="KTHECFK"/>
<keyword evidence="3" id="KW-1185">Reference proteome</keyword>
<evidence type="ECO:0008006" key="4">
    <source>
        <dbReference type="Google" id="ProtNLM"/>
    </source>
</evidence>
<dbReference type="AlphaFoldDB" id="A0A1D2M712"/>
<dbReference type="PANTHER" id="PTHR33053">
    <property type="entry name" value="PROTEIN, PUTATIVE-RELATED"/>
    <property type="match status" value="1"/>
</dbReference>
<comment type="caution">
    <text evidence="2">The sequence shown here is derived from an EMBL/GenBank/DDBJ whole genome shotgun (WGS) entry which is preliminary data.</text>
</comment>
<proteinExistence type="predicted"/>
<evidence type="ECO:0000313" key="2">
    <source>
        <dbReference type="EMBL" id="ODM88758.1"/>
    </source>
</evidence>
<sequence>MRKIVIGRRRIQQLAKQDATSFLQRNIQPKDPIPKKQEASNNGNISDAIEINEVNWSFEETRYPQVESSIELKNVEDCKSEDLSLISQLRQWAVSSAVNHKQFSSLLKLLKTHECFKDFPSDSRTVLAIQKVPEIVNLHPGEYVHFGLTELIQPCINSNIKSLPLQINVDGLPLFKSSGKDLWPVLGQFVGINTEPFVIGAFCGRKKPTSVNDFLAPFVNEFNELKASLSKNNINLFIHSIVCDAPAKAYIKCIKGHTGYFGCDKCNVEGTHISNRMAFTNLDATRRDNESFRHRRDIEHHLADTVLENILDLDMVECFPMDYMHLICLGVMRKLLNIWMKGKPGEHKISGQQINALSEKLISLSGETASEFARKPRSQFVFCAVNSYIVNFIRMHSLLKYFVEGFQTLYGSELVSYNVHGLIHLATDSQKLGVLETFSAFKFENKLQQIKKYVRTPNKPLQQIVHRILESGSNVCKLKSDIKRNWNLSQPHECGPVIDLFNGKQYILLDLNDFQSNEVFLLGSVYSKKYPVFLEPCNSTILDIYYFDKVHSEQIVRLTVSDLKYYKMYFIMEIKDEGGETCEIIPESWFFPEEEECAWPPVKNVSKYVEKKRSPEANWKRYPARKIHVYDTYKAARENLHRAEMTSDLNSEVDETPKRKRRIASRNICYTQKTDDSDIDSRQKVTKLKTVPSLPVSIPVSSVEIARLKNRRTVQNPPQHGSQLGSSPMNFSTLENIV</sequence>
<accession>A0A1D2M712</accession>
<protein>
    <recommendedName>
        <fullName evidence="4">Transposase domain-containing protein</fullName>
    </recommendedName>
</protein>
<dbReference type="PANTHER" id="PTHR33053:SF24">
    <property type="entry name" value="TRANSPOSASE DOMAIN-CONTAINING PROTEIN"/>
    <property type="match status" value="1"/>
</dbReference>
<name>A0A1D2M712_ORCCI</name>
<evidence type="ECO:0000313" key="3">
    <source>
        <dbReference type="Proteomes" id="UP000094527"/>
    </source>
</evidence>
<reference evidence="2 3" key="1">
    <citation type="journal article" date="2016" name="Genome Biol. Evol.">
        <title>Gene Family Evolution Reflects Adaptation to Soil Environmental Stressors in the Genome of the Collembolan Orchesella cincta.</title>
        <authorList>
            <person name="Faddeeva-Vakhrusheva A."/>
            <person name="Derks M.F."/>
            <person name="Anvar S.Y."/>
            <person name="Agamennone V."/>
            <person name="Suring W."/>
            <person name="Smit S."/>
            <person name="van Straalen N.M."/>
            <person name="Roelofs D."/>
        </authorList>
    </citation>
    <scope>NUCLEOTIDE SEQUENCE [LARGE SCALE GENOMIC DNA]</scope>
    <source>
        <tissue evidence="2">Mixed pool</tissue>
    </source>
</reference>
<feature type="non-terminal residue" evidence="2">
    <location>
        <position position="738"/>
    </location>
</feature>